<organism evidence="13 14">
    <name type="scientific">Chloracidobacterium validum</name>
    <dbReference type="NCBI Taxonomy" id="2821543"/>
    <lineage>
        <taxon>Bacteria</taxon>
        <taxon>Pseudomonadati</taxon>
        <taxon>Acidobacteriota</taxon>
        <taxon>Terriglobia</taxon>
        <taxon>Terriglobales</taxon>
        <taxon>Acidobacteriaceae</taxon>
        <taxon>Chloracidobacterium</taxon>
    </lineage>
</organism>
<evidence type="ECO:0000256" key="5">
    <source>
        <dbReference type="ARBA" id="ARBA00022927"/>
    </source>
</evidence>
<evidence type="ECO:0000256" key="10">
    <source>
        <dbReference type="RuleBase" id="RU000537"/>
    </source>
</evidence>
<dbReference type="InterPro" id="IPR023201">
    <property type="entry name" value="SecY_dom_sf"/>
</dbReference>
<dbReference type="SUPFAM" id="SSF103491">
    <property type="entry name" value="Preprotein translocase SecY subunit"/>
    <property type="match status" value="1"/>
</dbReference>
<accession>A0ABX8B979</accession>
<reference evidence="13 14" key="1">
    <citation type="submission" date="2021-03" db="EMBL/GenBank/DDBJ databases">
        <title>Genomic and phenotypic characterization of Chloracidobacterium isolates provides evidence for multiple species.</title>
        <authorList>
            <person name="Saini M.K."/>
            <person name="Costas A.M.G."/>
            <person name="Tank M."/>
            <person name="Bryant D.A."/>
        </authorList>
    </citation>
    <scope>NUCLEOTIDE SEQUENCE [LARGE SCALE GENOMIC DNA]</scope>
    <source>
        <strain evidence="13 14">BV2-C</strain>
    </source>
</reference>
<feature type="transmembrane region" description="Helical" evidence="9">
    <location>
        <begin position="260"/>
        <end position="290"/>
    </location>
</feature>
<dbReference type="InterPro" id="IPR002208">
    <property type="entry name" value="SecY/SEC61-alpha"/>
</dbReference>
<evidence type="ECO:0000313" key="14">
    <source>
        <dbReference type="Proteomes" id="UP000676506"/>
    </source>
</evidence>
<keyword evidence="4 9" id="KW-0812">Transmembrane</keyword>
<dbReference type="HAMAP" id="MF_01465">
    <property type="entry name" value="SecY"/>
    <property type="match status" value="1"/>
</dbReference>
<evidence type="ECO:0000256" key="12">
    <source>
        <dbReference type="RuleBase" id="RU004349"/>
    </source>
</evidence>
<dbReference type="Gene3D" id="1.10.3370.10">
    <property type="entry name" value="SecY subunit domain"/>
    <property type="match status" value="1"/>
</dbReference>
<keyword evidence="14" id="KW-1185">Reference proteome</keyword>
<feature type="transmembrane region" description="Helical" evidence="9">
    <location>
        <begin position="219"/>
        <end position="239"/>
    </location>
</feature>
<feature type="transmembrane region" description="Helical" evidence="9">
    <location>
        <begin position="180"/>
        <end position="199"/>
    </location>
</feature>
<evidence type="ECO:0000256" key="9">
    <source>
        <dbReference type="HAMAP-Rule" id="MF_01465"/>
    </source>
</evidence>
<dbReference type="Pfam" id="PF00344">
    <property type="entry name" value="SecY"/>
    <property type="match status" value="1"/>
</dbReference>
<feature type="transmembrane region" description="Helical" evidence="9">
    <location>
        <begin position="310"/>
        <end position="333"/>
    </location>
</feature>
<name>A0ABX8B979_9BACT</name>
<comment type="function">
    <text evidence="9 10">The central subunit of the protein translocation channel SecYEG. Consists of two halves formed by TMs 1-5 and 6-10. These two domains form a lateral gate at the front which open onto the bilayer between TMs 2 and 7, and are clamped together by SecE at the back. The channel is closed by both a pore ring composed of hydrophobic SecY resides and a short helix (helix 2A) on the extracellular side of the membrane which forms a plug. The plug probably moves laterally to allow the channel to open. The ring and the pore may move independently.</text>
</comment>
<dbReference type="InterPro" id="IPR030659">
    <property type="entry name" value="SecY_CS"/>
</dbReference>
<dbReference type="EMBL" id="CP072648">
    <property type="protein sequence ID" value="QUW03487.1"/>
    <property type="molecule type" value="Genomic_DNA"/>
</dbReference>
<dbReference type="InterPro" id="IPR026593">
    <property type="entry name" value="SecY"/>
</dbReference>
<evidence type="ECO:0000313" key="13">
    <source>
        <dbReference type="EMBL" id="QUW03487.1"/>
    </source>
</evidence>
<evidence type="ECO:0000256" key="1">
    <source>
        <dbReference type="ARBA" id="ARBA00004141"/>
    </source>
</evidence>
<keyword evidence="8 9" id="KW-0472">Membrane</keyword>
<evidence type="ECO:0000256" key="11">
    <source>
        <dbReference type="RuleBase" id="RU003484"/>
    </source>
</evidence>
<dbReference type="Proteomes" id="UP000676506">
    <property type="component" value="Chromosome 1"/>
</dbReference>
<dbReference type="PRINTS" id="PR00303">
    <property type="entry name" value="SECYTRNLCASE"/>
</dbReference>
<keyword evidence="5 9" id="KW-0653">Protein transport</keyword>
<feature type="transmembrane region" description="Helical" evidence="9">
    <location>
        <begin position="20"/>
        <end position="37"/>
    </location>
</feature>
<proteinExistence type="inferred from homology"/>
<evidence type="ECO:0000256" key="7">
    <source>
        <dbReference type="ARBA" id="ARBA00023010"/>
    </source>
</evidence>
<dbReference type="NCBIfam" id="TIGR00967">
    <property type="entry name" value="3a0501s007"/>
    <property type="match status" value="1"/>
</dbReference>
<keyword evidence="6 9" id="KW-1133">Transmembrane helix</keyword>
<feature type="transmembrane region" description="Helical" evidence="9">
    <location>
        <begin position="153"/>
        <end position="173"/>
    </location>
</feature>
<feature type="transmembrane region" description="Helical" evidence="9">
    <location>
        <begin position="363"/>
        <end position="385"/>
    </location>
</feature>
<dbReference type="RefSeq" id="WP_211429377.1">
    <property type="nucleotide sequence ID" value="NZ_CP072648.1"/>
</dbReference>
<evidence type="ECO:0000256" key="6">
    <source>
        <dbReference type="ARBA" id="ARBA00022989"/>
    </source>
</evidence>
<dbReference type="PIRSF" id="PIRSF004557">
    <property type="entry name" value="SecY"/>
    <property type="match status" value="1"/>
</dbReference>
<evidence type="ECO:0000256" key="4">
    <source>
        <dbReference type="ARBA" id="ARBA00022692"/>
    </source>
</evidence>
<sequence>MSIIDTTKSVITNIAQSKDVRSRLIFALGMLLIYRLGSHVRVPGIDQDRLKLIWQNLQGSLVGVLDLFSGGNLKVISIFALGITPYITASIVIQLLTVAIPSLKKLQEEGDAGRRKINQYTRYSTIGLSLIQSTAITFWILSQPGLVNITQSIFVPVAVITLTTGTALVMWIGEQITERGIGNGISLLIFAGIVVRFPSTLLQFFDKLGNDPVSALESLLIVALLLALVITIVFVEKAYRAIPIEYAKRKMEGSQSKSSYIPLKINMSGVIPVIFASSLLAFPLTIAQFSNVDSSVADFLTRVLRPSHPIYELVFTIGIIFFSFFYVSVIFDVQEVSNNLRKYGSYIPTVRPGKSTADYLSLILNRLTLVGAIYLSFICFVPQFIASGLDVAELPIIGDWLYTAISTNNVLSWIVKGFGYTFYFGGTSLLIAVGVSMDTAQQVEARLLTKKYESSSGVRVRGRRALQEANDAQ</sequence>
<feature type="transmembrane region" description="Helical" evidence="9">
    <location>
        <begin position="420"/>
        <end position="440"/>
    </location>
</feature>
<keyword evidence="7 9" id="KW-0811">Translocation</keyword>
<dbReference type="PANTHER" id="PTHR10906">
    <property type="entry name" value="SECY/SEC61-ALPHA FAMILY MEMBER"/>
    <property type="match status" value="1"/>
</dbReference>
<protein>
    <recommendedName>
        <fullName evidence="9 10">Protein translocase subunit SecY</fullName>
    </recommendedName>
</protein>
<evidence type="ECO:0000256" key="3">
    <source>
        <dbReference type="ARBA" id="ARBA00022448"/>
    </source>
</evidence>
<gene>
    <name evidence="9 13" type="primary">secY</name>
    <name evidence="13" type="ORF">J8C06_03345</name>
</gene>
<keyword evidence="9" id="KW-1003">Cell membrane</keyword>
<evidence type="ECO:0000256" key="8">
    <source>
        <dbReference type="ARBA" id="ARBA00023136"/>
    </source>
</evidence>
<dbReference type="PROSITE" id="PS00756">
    <property type="entry name" value="SECY_2"/>
    <property type="match status" value="1"/>
</dbReference>
<comment type="subcellular location">
    <subcellularLocation>
        <location evidence="9">Cell membrane</location>
        <topology evidence="9">Multi-pass membrane protein</topology>
    </subcellularLocation>
    <subcellularLocation>
        <location evidence="1 11">Membrane</location>
        <topology evidence="1 11">Multi-pass membrane protein</topology>
    </subcellularLocation>
</comment>
<evidence type="ECO:0000256" key="2">
    <source>
        <dbReference type="ARBA" id="ARBA00005751"/>
    </source>
</evidence>
<dbReference type="PROSITE" id="PS00755">
    <property type="entry name" value="SECY_1"/>
    <property type="match status" value="1"/>
</dbReference>
<feature type="transmembrane region" description="Helical" evidence="9">
    <location>
        <begin position="75"/>
        <end position="100"/>
    </location>
</feature>
<keyword evidence="3 9" id="KW-0813">Transport</keyword>
<comment type="subunit">
    <text evidence="9">Component of the Sec protein translocase complex. Heterotrimer consisting of SecY, SecE and SecG subunits. The heterotrimers can form oligomers, although 1 heterotrimer is thought to be able to translocate proteins. Interacts with the ribosome. Interacts with SecDF, and other proteins may be involved. Interacts with SecA.</text>
</comment>
<comment type="similarity">
    <text evidence="2 9 12">Belongs to the SecY/SEC61-alpha family.</text>
</comment>
<feature type="transmembrane region" description="Helical" evidence="9">
    <location>
        <begin position="120"/>
        <end position="141"/>
    </location>
</feature>